<evidence type="ECO:0000256" key="4">
    <source>
        <dbReference type="SAM" id="MobiDB-lite"/>
    </source>
</evidence>
<dbReference type="Proteomes" id="UP000002035">
    <property type="component" value="Unassembled WGS sequence"/>
</dbReference>
<keyword evidence="6" id="KW-1185">Reference proteome</keyword>
<dbReference type="GO" id="GO:0005634">
    <property type="term" value="C:nucleus"/>
    <property type="evidence" value="ECO:0007669"/>
    <property type="project" value="UniProtKB-SubCell"/>
</dbReference>
<gene>
    <name evidence="5" type="ORF">MCYG_05841</name>
</gene>
<dbReference type="EMBL" id="DS995705">
    <property type="protein sequence ID" value="EEQ33022.1"/>
    <property type="molecule type" value="Genomic_DNA"/>
</dbReference>
<comment type="similarity">
    <text evidence="2">Belongs to the dpy-30 family.</text>
</comment>
<dbReference type="GeneID" id="9225947"/>
<feature type="region of interest" description="Disordered" evidence="4">
    <location>
        <begin position="1"/>
        <end position="98"/>
    </location>
</feature>
<dbReference type="Gene3D" id="1.20.890.10">
    <property type="entry name" value="cAMP-dependent protein kinase regulatory subunit, dimerization-anchoring domain"/>
    <property type="match status" value="1"/>
</dbReference>
<reference evidence="6" key="1">
    <citation type="journal article" date="2012" name="MBio">
        <title>Comparative genome analysis of Trichophyton rubrum and related dermatophytes reveals candidate genes involved in infection.</title>
        <authorList>
            <person name="Martinez D.A."/>
            <person name="Oliver B.G."/>
            <person name="Graeser Y."/>
            <person name="Goldberg J.M."/>
            <person name="Li W."/>
            <person name="Martinez-Rossi N.M."/>
            <person name="Monod M."/>
            <person name="Shelest E."/>
            <person name="Barton R.C."/>
            <person name="Birch E."/>
            <person name="Brakhage A.A."/>
            <person name="Chen Z."/>
            <person name="Gurr S.J."/>
            <person name="Heiman D."/>
            <person name="Heitman J."/>
            <person name="Kosti I."/>
            <person name="Rossi A."/>
            <person name="Saif S."/>
            <person name="Samalova M."/>
            <person name="Saunders C.W."/>
            <person name="Shea T."/>
            <person name="Summerbell R.C."/>
            <person name="Xu J."/>
            <person name="Young S."/>
            <person name="Zeng Q."/>
            <person name="Birren B.W."/>
            <person name="Cuomo C.A."/>
            <person name="White T.C."/>
        </authorList>
    </citation>
    <scope>NUCLEOTIDE SEQUENCE [LARGE SCALE GENOMIC DNA]</scope>
    <source>
        <strain evidence="6">ATCC MYA-4605 / CBS 113480</strain>
    </source>
</reference>
<keyword evidence="3" id="KW-0539">Nucleus</keyword>
<dbReference type="AlphaFoldDB" id="C5FT19"/>
<dbReference type="RefSeq" id="XP_002845972.1">
    <property type="nucleotide sequence ID" value="XM_002845926.1"/>
</dbReference>
<feature type="compositionally biased region" description="Polar residues" evidence="4">
    <location>
        <begin position="39"/>
        <end position="48"/>
    </location>
</feature>
<accession>C5FT19</accession>
<organism evidence="5 6">
    <name type="scientific">Arthroderma otae (strain ATCC MYA-4605 / CBS 113480)</name>
    <name type="common">Microsporum canis</name>
    <dbReference type="NCBI Taxonomy" id="554155"/>
    <lineage>
        <taxon>Eukaryota</taxon>
        <taxon>Fungi</taxon>
        <taxon>Dikarya</taxon>
        <taxon>Ascomycota</taxon>
        <taxon>Pezizomycotina</taxon>
        <taxon>Eurotiomycetes</taxon>
        <taxon>Eurotiomycetidae</taxon>
        <taxon>Onygenales</taxon>
        <taxon>Arthrodermataceae</taxon>
        <taxon>Microsporum</taxon>
    </lineage>
</organism>
<dbReference type="VEuPathDB" id="FungiDB:MCYG_05841"/>
<dbReference type="HOGENOM" id="CLU_1741892_0_0_1"/>
<evidence type="ECO:0008006" key="7">
    <source>
        <dbReference type="Google" id="ProtNLM"/>
    </source>
</evidence>
<dbReference type="InterPro" id="IPR007858">
    <property type="entry name" value="Dpy-30_motif"/>
</dbReference>
<evidence type="ECO:0000256" key="2">
    <source>
        <dbReference type="ARBA" id="ARBA00010849"/>
    </source>
</evidence>
<comment type="subcellular location">
    <subcellularLocation>
        <location evidence="1">Nucleus</location>
    </subcellularLocation>
</comment>
<evidence type="ECO:0000313" key="5">
    <source>
        <dbReference type="EMBL" id="EEQ33022.1"/>
    </source>
</evidence>
<dbReference type="Pfam" id="PF05186">
    <property type="entry name" value="Dpy-30"/>
    <property type="match status" value="1"/>
</dbReference>
<dbReference type="eggNOG" id="KOG4109">
    <property type="taxonomic scope" value="Eukaryota"/>
</dbReference>
<proteinExistence type="inferred from homology"/>
<dbReference type="OMA" id="APARIYM"/>
<name>C5FT19_ARTOC</name>
<protein>
    <recommendedName>
        <fullName evidence="7">Dpy-30 domain-containing protein</fullName>
    </recommendedName>
</protein>
<dbReference type="OrthoDB" id="417678at2759"/>
<dbReference type="STRING" id="554155.C5FT19"/>
<feature type="compositionally biased region" description="Polar residues" evidence="4">
    <location>
        <begin position="69"/>
        <end position="80"/>
    </location>
</feature>
<dbReference type="CDD" id="cd22965">
    <property type="entry name" value="DD_DPY30_SDC1"/>
    <property type="match status" value="1"/>
</dbReference>
<dbReference type="InterPro" id="IPR049629">
    <property type="entry name" value="DPY30_SDC1_DD"/>
</dbReference>
<sequence>MADAPSQLPGGNPLPSGAGFQNPEKQNNGETLQDKPITMQDNTSLESNSTPKPTAGVPPPPTTASTTSRGVTPSVDNESSTNKHHDNRDIIMGGGYETRGAYRGNGAGGIGGANATPQAHATGAPARIYMNEKIVPYLLEGMKMVAKDQPMNPLQVLGEYLIQRSGEIGETAREQSTT</sequence>
<evidence type="ECO:0000256" key="1">
    <source>
        <dbReference type="ARBA" id="ARBA00004123"/>
    </source>
</evidence>
<evidence type="ECO:0000313" key="6">
    <source>
        <dbReference type="Proteomes" id="UP000002035"/>
    </source>
</evidence>
<evidence type="ECO:0000256" key="3">
    <source>
        <dbReference type="ARBA" id="ARBA00023242"/>
    </source>
</evidence>